<organism evidence="2 3">
    <name type="scientific">Cylindrobasidium torrendii FP15055 ss-10</name>
    <dbReference type="NCBI Taxonomy" id="1314674"/>
    <lineage>
        <taxon>Eukaryota</taxon>
        <taxon>Fungi</taxon>
        <taxon>Dikarya</taxon>
        <taxon>Basidiomycota</taxon>
        <taxon>Agaricomycotina</taxon>
        <taxon>Agaricomycetes</taxon>
        <taxon>Agaricomycetidae</taxon>
        <taxon>Agaricales</taxon>
        <taxon>Marasmiineae</taxon>
        <taxon>Physalacriaceae</taxon>
        <taxon>Cylindrobasidium</taxon>
    </lineage>
</organism>
<dbReference type="InterPro" id="IPR001810">
    <property type="entry name" value="F-box_dom"/>
</dbReference>
<feature type="non-terminal residue" evidence="2">
    <location>
        <position position="1"/>
    </location>
</feature>
<evidence type="ECO:0000313" key="2">
    <source>
        <dbReference type="EMBL" id="KIY67642.1"/>
    </source>
</evidence>
<accession>A0A0D7BAT8</accession>
<evidence type="ECO:0000259" key="1">
    <source>
        <dbReference type="PROSITE" id="PS50181"/>
    </source>
</evidence>
<evidence type="ECO:0000313" key="3">
    <source>
        <dbReference type="Proteomes" id="UP000054007"/>
    </source>
</evidence>
<dbReference type="AlphaFoldDB" id="A0A0D7BAT8"/>
<proteinExistence type="predicted"/>
<feature type="domain" description="F-box" evidence="1">
    <location>
        <begin position="1"/>
        <end position="36"/>
    </location>
</feature>
<dbReference type="STRING" id="1314674.A0A0D7BAT8"/>
<sequence length="93" mass="10688">IFSRLEPGDLVSLSRTSKDIRAVLMRKPSEYIWRAARSMVPDLPPLPHDMSEPAYASLVFDTFCHECFVHRARHADWESRLRLCADCLLAGQM</sequence>
<keyword evidence="3" id="KW-1185">Reference proteome</keyword>
<protein>
    <recommendedName>
        <fullName evidence="1">F-box domain-containing protein</fullName>
    </recommendedName>
</protein>
<reference evidence="2 3" key="1">
    <citation type="journal article" date="2015" name="Fungal Genet. Biol.">
        <title>Evolution of novel wood decay mechanisms in Agaricales revealed by the genome sequences of Fistulina hepatica and Cylindrobasidium torrendii.</title>
        <authorList>
            <person name="Floudas D."/>
            <person name="Held B.W."/>
            <person name="Riley R."/>
            <person name="Nagy L.G."/>
            <person name="Koehler G."/>
            <person name="Ransdell A.S."/>
            <person name="Younus H."/>
            <person name="Chow J."/>
            <person name="Chiniquy J."/>
            <person name="Lipzen A."/>
            <person name="Tritt A."/>
            <person name="Sun H."/>
            <person name="Haridas S."/>
            <person name="LaButti K."/>
            <person name="Ohm R.A."/>
            <person name="Kues U."/>
            <person name="Blanchette R.A."/>
            <person name="Grigoriev I.V."/>
            <person name="Minto R.E."/>
            <person name="Hibbett D.S."/>
        </authorList>
    </citation>
    <scope>NUCLEOTIDE SEQUENCE [LARGE SCALE GENOMIC DNA]</scope>
    <source>
        <strain evidence="2 3">FP15055 ss-10</strain>
    </source>
</reference>
<dbReference type="EMBL" id="KN880521">
    <property type="protein sequence ID" value="KIY67642.1"/>
    <property type="molecule type" value="Genomic_DNA"/>
</dbReference>
<gene>
    <name evidence="2" type="ORF">CYLTODRAFT_352765</name>
</gene>
<dbReference type="Proteomes" id="UP000054007">
    <property type="component" value="Unassembled WGS sequence"/>
</dbReference>
<dbReference type="PROSITE" id="PS50181">
    <property type="entry name" value="FBOX"/>
    <property type="match status" value="1"/>
</dbReference>
<dbReference type="OrthoDB" id="2322499at2759"/>
<name>A0A0D7BAT8_9AGAR</name>